<dbReference type="PANTHER" id="PTHR30151:SF0">
    <property type="entry name" value="ABC TRANSPORTER PERMEASE PROTEIN MJ0413-RELATED"/>
    <property type="match status" value="1"/>
</dbReference>
<dbReference type="FunFam" id="1.10.3720.10:FF:000003">
    <property type="entry name" value="Aliphatic sulfonate ABC transporter permease"/>
    <property type="match status" value="1"/>
</dbReference>
<dbReference type="InterPro" id="IPR000515">
    <property type="entry name" value="MetI-like"/>
</dbReference>
<evidence type="ECO:0000256" key="1">
    <source>
        <dbReference type="ARBA" id="ARBA00004651"/>
    </source>
</evidence>
<dbReference type="GO" id="GO:0042918">
    <property type="term" value="P:alkanesulfonate transmembrane transport"/>
    <property type="evidence" value="ECO:0007669"/>
    <property type="project" value="UniProtKB-ARBA"/>
</dbReference>
<feature type="domain" description="ABC transmembrane type-1" evidence="10">
    <location>
        <begin position="82"/>
        <end position="262"/>
    </location>
</feature>
<keyword evidence="7 9" id="KW-0472">Membrane</keyword>
<evidence type="ECO:0000256" key="4">
    <source>
        <dbReference type="ARBA" id="ARBA00022475"/>
    </source>
</evidence>
<keyword evidence="4" id="KW-1003">Cell membrane</keyword>
<gene>
    <name evidence="11" type="ORF">GCM10008179_26380</name>
</gene>
<dbReference type="SUPFAM" id="SSF161098">
    <property type="entry name" value="MetI-like"/>
    <property type="match status" value="1"/>
</dbReference>
<evidence type="ECO:0000256" key="2">
    <source>
        <dbReference type="ARBA" id="ARBA00009306"/>
    </source>
</evidence>
<name>A0A9W6J1C0_9HYPH</name>
<dbReference type="PROSITE" id="PS50928">
    <property type="entry name" value="ABC_TM1"/>
    <property type="match status" value="1"/>
</dbReference>
<evidence type="ECO:0000256" key="6">
    <source>
        <dbReference type="ARBA" id="ARBA00022989"/>
    </source>
</evidence>
<protein>
    <submittedName>
        <fullName evidence="11">ABC transporter permease</fullName>
    </submittedName>
</protein>
<reference evidence="11" key="1">
    <citation type="journal article" date="2014" name="Int. J. Syst. Evol. Microbiol.">
        <title>Complete genome sequence of Corynebacterium casei LMG S-19264T (=DSM 44701T), isolated from a smear-ripened cheese.</title>
        <authorList>
            <consortium name="US DOE Joint Genome Institute (JGI-PGF)"/>
            <person name="Walter F."/>
            <person name="Albersmeier A."/>
            <person name="Kalinowski J."/>
            <person name="Ruckert C."/>
        </authorList>
    </citation>
    <scope>NUCLEOTIDE SEQUENCE</scope>
    <source>
        <strain evidence="11">VKM B-2347</strain>
    </source>
</reference>
<dbReference type="GO" id="GO:0005886">
    <property type="term" value="C:plasma membrane"/>
    <property type="evidence" value="ECO:0007669"/>
    <property type="project" value="UniProtKB-SubCell"/>
</dbReference>
<reference evidence="11" key="2">
    <citation type="submission" date="2023-01" db="EMBL/GenBank/DDBJ databases">
        <authorList>
            <person name="Sun Q."/>
            <person name="Evtushenko L."/>
        </authorList>
    </citation>
    <scope>NUCLEOTIDE SEQUENCE</scope>
    <source>
        <strain evidence="11">VKM B-2347</strain>
    </source>
</reference>
<dbReference type="Proteomes" id="UP001143372">
    <property type="component" value="Unassembled WGS sequence"/>
</dbReference>
<keyword evidence="6 9" id="KW-1133">Transmembrane helix</keyword>
<evidence type="ECO:0000256" key="5">
    <source>
        <dbReference type="ARBA" id="ARBA00022692"/>
    </source>
</evidence>
<dbReference type="AlphaFoldDB" id="A0A9W6J1C0"/>
<organism evidence="11 12">
    <name type="scientific">Hansschlegelia plantiphila</name>
    <dbReference type="NCBI Taxonomy" id="374655"/>
    <lineage>
        <taxon>Bacteria</taxon>
        <taxon>Pseudomonadati</taxon>
        <taxon>Pseudomonadota</taxon>
        <taxon>Alphaproteobacteria</taxon>
        <taxon>Hyphomicrobiales</taxon>
        <taxon>Methylopilaceae</taxon>
        <taxon>Hansschlegelia</taxon>
    </lineage>
</organism>
<feature type="transmembrane region" description="Helical" evidence="9">
    <location>
        <begin position="244"/>
        <end position="265"/>
    </location>
</feature>
<dbReference type="Gene3D" id="1.10.3720.10">
    <property type="entry name" value="MetI-like"/>
    <property type="match status" value="1"/>
</dbReference>
<dbReference type="InterPro" id="IPR035906">
    <property type="entry name" value="MetI-like_sf"/>
</dbReference>
<dbReference type="Pfam" id="PF00528">
    <property type="entry name" value="BPD_transp_1"/>
    <property type="match status" value="1"/>
</dbReference>
<proteinExistence type="inferred from homology"/>
<keyword evidence="5 9" id="KW-0812">Transmembrane</keyword>
<evidence type="ECO:0000313" key="11">
    <source>
        <dbReference type="EMBL" id="GLK69000.1"/>
    </source>
</evidence>
<keyword evidence="12" id="KW-1185">Reference proteome</keyword>
<evidence type="ECO:0000256" key="8">
    <source>
        <dbReference type="ARBA" id="ARBA00056719"/>
    </source>
</evidence>
<dbReference type="EMBL" id="BSFI01000018">
    <property type="protein sequence ID" value="GLK69000.1"/>
    <property type="molecule type" value="Genomic_DNA"/>
</dbReference>
<feature type="transmembrane region" description="Helical" evidence="9">
    <location>
        <begin position="210"/>
        <end position="232"/>
    </location>
</feature>
<feature type="transmembrane region" description="Helical" evidence="9">
    <location>
        <begin position="177"/>
        <end position="198"/>
    </location>
</feature>
<evidence type="ECO:0000256" key="9">
    <source>
        <dbReference type="RuleBase" id="RU363032"/>
    </source>
</evidence>
<comment type="similarity">
    <text evidence="2 9">Belongs to the binding-protein-dependent transport system permease family.</text>
</comment>
<keyword evidence="3 9" id="KW-0813">Transport</keyword>
<dbReference type="CDD" id="cd06261">
    <property type="entry name" value="TM_PBP2"/>
    <property type="match status" value="1"/>
</dbReference>
<feature type="transmembrane region" description="Helical" evidence="9">
    <location>
        <begin position="89"/>
        <end position="108"/>
    </location>
</feature>
<sequence length="276" mass="29076">MSTSDLPASSVPGVVTSAGKLSTLAAAAVWRGHHLAVVPALLLLWEAAVRWGFVNANLFPPPSAILEALHDLASAGMLWSDLAASVTRVGVGFSVAAVIAVSLGLALGRLPALARYLLPIVELVRPISVIAWIPIAILWFGLGDRPAWFLIALGAFFPVFTNAYDAARALPDTYVRVARCFGASSGLFIRQVLIPATLPQVLTGLRIGLGTGWTCVIAAELISSTSGLGYLIQMARTTIETEKVLAGMAVIGLVGFAMNRLMVALERAIVRGPRSR</sequence>
<evidence type="ECO:0000256" key="3">
    <source>
        <dbReference type="ARBA" id="ARBA00022448"/>
    </source>
</evidence>
<dbReference type="PANTHER" id="PTHR30151">
    <property type="entry name" value="ALKANE SULFONATE ABC TRANSPORTER-RELATED, MEMBRANE SUBUNIT"/>
    <property type="match status" value="1"/>
</dbReference>
<evidence type="ECO:0000256" key="7">
    <source>
        <dbReference type="ARBA" id="ARBA00023136"/>
    </source>
</evidence>
<evidence type="ECO:0000313" key="12">
    <source>
        <dbReference type="Proteomes" id="UP001143372"/>
    </source>
</evidence>
<feature type="transmembrane region" description="Helical" evidence="9">
    <location>
        <begin position="147"/>
        <end position="165"/>
    </location>
</feature>
<comment type="function">
    <text evidence="8">Probably part of an ABC transporter complex. Probably responsible for the translocation of the substrate across the membrane.</text>
</comment>
<dbReference type="RefSeq" id="WP_271169238.1">
    <property type="nucleotide sequence ID" value="NZ_BSFI01000018.1"/>
</dbReference>
<comment type="caution">
    <text evidence="11">The sequence shown here is derived from an EMBL/GenBank/DDBJ whole genome shotgun (WGS) entry which is preliminary data.</text>
</comment>
<comment type="subcellular location">
    <subcellularLocation>
        <location evidence="1 9">Cell membrane</location>
        <topology evidence="1 9">Multi-pass membrane protein</topology>
    </subcellularLocation>
</comment>
<accession>A0A9W6J1C0</accession>
<evidence type="ECO:0000259" key="10">
    <source>
        <dbReference type="PROSITE" id="PS50928"/>
    </source>
</evidence>
<feature type="transmembrane region" description="Helical" evidence="9">
    <location>
        <begin position="120"/>
        <end position="141"/>
    </location>
</feature>